<dbReference type="GO" id="GO:0007165">
    <property type="term" value="P:signal transduction"/>
    <property type="evidence" value="ECO:0007669"/>
    <property type="project" value="TreeGrafter"/>
</dbReference>
<dbReference type="SMART" id="SM00228">
    <property type="entry name" value="PDZ"/>
    <property type="match status" value="1"/>
</dbReference>
<dbReference type="OrthoDB" id="9812068at2"/>
<dbReference type="InterPro" id="IPR005151">
    <property type="entry name" value="Tail-specific_protease"/>
</dbReference>
<keyword evidence="3 5" id="KW-0378">Hydrolase</keyword>
<dbReference type="Proteomes" id="UP000199233">
    <property type="component" value="Unassembled WGS sequence"/>
</dbReference>
<dbReference type="CDD" id="cd06782">
    <property type="entry name" value="cpPDZ_CPP-like"/>
    <property type="match status" value="1"/>
</dbReference>
<feature type="compositionally biased region" description="Basic and acidic residues" evidence="6">
    <location>
        <begin position="387"/>
        <end position="411"/>
    </location>
</feature>
<dbReference type="AlphaFoldDB" id="A0A1H9EGQ5"/>
<evidence type="ECO:0000256" key="7">
    <source>
        <dbReference type="SAM" id="SignalP"/>
    </source>
</evidence>
<dbReference type="EMBL" id="FOFS01000005">
    <property type="protein sequence ID" value="SEQ24894.1"/>
    <property type="molecule type" value="Genomic_DNA"/>
</dbReference>
<dbReference type="NCBIfam" id="TIGR00225">
    <property type="entry name" value="prc"/>
    <property type="match status" value="1"/>
</dbReference>
<evidence type="ECO:0000256" key="2">
    <source>
        <dbReference type="ARBA" id="ARBA00022670"/>
    </source>
</evidence>
<dbReference type="PANTHER" id="PTHR32060:SF30">
    <property type="entry name" value="CARBOXY-TERMINAL PROCESSING PROTEASE CTPA"/>
    <property type="match status" value="1"/>
</dbReference>
<dbReference type="CDD" id="cd07560">
    <property type="entry name" value="Peptidase_S41_CPP"/>
    <property type="match status" value="1"/>
</dbReference>
<dbReference type="Gene3D" id="3.90.226.10">
    <property type="entry name" value="2-enoyl-CoA Hydratase, Chain A, domain 1"/>
    <property type="match status" value="1"/>
</dbReference>
<dbReference type="GO" id="GO:0006508">
    <property type="term" value="P:proteolysis"/>
    <property type="evidence" value="ECO:0007669"/>
    <property type="project" value="UniProtKB-KW"/>
</dbReference>
<dbReference type="SMART" id="SM00245">
    <property type="entry name" value="TSPc"/>
    <property type="match status" value="1"/>
</dbReference>
<feature type="region of interest" description="Disordered" evidence="6">
    <location>
        <begin position="384"/>
        <end position="427"/>
    </location>
</feature>
<dbReference type="InterPro" id="IPR004447">
    <property type="entry name" value="Peptidase_S41A"/>
</dbReference>
<dbReference type="InterPro" id="IPR001478">
    <property type="entry name" value="PDZ"/>
</dbReference>
<keyword evidence="10" id="KW-1185">Reference proteome</keyword>
<dbReference type="SUPFAM" id="SSF50156">
    <property type="entry name" value="PDZ domain-like"/>
    <property type="match status" value="1"/>
</dbReference>
<dbReference type="GO" id="GO:0008236">
    <property type="term" value="F:serine-type peptidase activity"/>
    <property type="evidence" value="ECO:0007669"/>
    <property type="project" value="UniProtKB-KW"/>
</dbReference>
<keyword evidence="7" id="KW-0732">Signal</keyword>
<evidence type="ECO:0000256" key="3">
    <source>
        <dbReference type="ARBA" id="ARBA00022801"/>
    </source>
</evidence>
<organism evidence="9 10">
    <name type="scientific">Solimonas aquatica</name>
    <dbReference type="NCBI Taxonomy" id="489703"/>
    <lineage>
        <taxon>Bacteria</taxon>
        <taxon>Pseudomonadati</taxon>
        <taxon>Pseudomonadota</taxon>
        <taxon>Gammaproteobacteria</taxon>
        <taxon>Nevskiales</taxon>
        <taxon>Nevskiaceae</taxon>
        <taxon>Solimonas</taxon>
    </lineage>
</organism>
<dbReference type="Gene3D" id="2.30.42.10">
    <property type="match status" value="1"/>
</dbReference>
<accession>A0A1H9EGQ5</accession>
<dbReference type="SUPFAM" id="SSF52096">
    <property type="entry name" value="ClpP/crotonase"/>
    <property type="match status" value="1"/>
</dbReference>
<evidence type="ECO:0000256" key="4">
    <source>
        <dbReference type="ARBA" id="ARBA00022825"/>
    </source>
</evidence>
<dbReference type="InterPro" id="IPR055210">
    <property type="entry name" value="CtpA/B_N"/>
</dbReference>
<feature type="signal peptide" evidence="7">
    <location>
        <begin position="1"/>
        <end position="24"/>
    </location>
</feature>
<sequence>MSLNYRIPLALAAGALLGASVTLTQGVLADKSAKSNADPLAFKDLQTFVEILNRVKADYVEPVEDKTLIENAVRGMLSGLDPHSAYLDKEEYADMNVVTTGKFGGLGIEVQMQNGFVRVVSPIDDTPAAKAGIQPGDLIVKIDETPVKGLSLNEAVDKMRGEPGTKVKLTVVHEGDGGPKVLDLKRETISVASVRGKLLDDSIGYLRISSFTTDTDNSFNKEFAKISKDAKGGLKGLVLDLRNNPGGVLDAAVKISDEFLEKGPVVSIKGREANEQREFDARAGDVMNGKPIVVLVNGGSASASEIVAGALQDQKRALIVGTRSFGKGSVQTILPLTNEGAIKLTTARYYTPSGRSIQGEGIEPDVVIKPLKLAKAEEEDADNAFDPIKEADLKGSLQNKDDKASKEDRAKAQAATEQKAKDSQQLAQTDYTLYEAANLLRGLIIAQKR</sequence>
<feature type="domain" description="PDZ" evidence="8">
    <location>
        <begin position="92"/>
        <end position="160"/>
    </location>
</feature>
<evidence type="ECO:0000256" key="1">
    <source>
        <dbReference type="ARBA" id="ARBA00009179"/>
    </source>
</evidence>
<dbReference type="InterPro" id="IPR036034">
    <property type="entry name" value="PDZ_sf"/>
</dbReference>
<evidence type="ECO:0000313" key="9">
    <source>
        <dbReference type="EMBL" id="SEQ24894.1"/>
    </source>
</evidence>
<dbReference type="FunFam" id="3.90.226.10:FF:000029">
    <property type="entry name" value="Peptidase, S41 family"/>
    <property type="match status" value="1"/>
</dbReference>
<dbReference type="RefSeq" id="WP_093283947.1">
    <property type="nucleotide sequence ID" value="NZ_FOFS01000005.1"/>
</dbReference>
<evidence type="ECO:0000256" key="6">
    <source>
        <dbReference type="SAM" id="MobiDB-lite"/>
    </source>
</evidence>
<feature type="chain" id="PRO_5011514438" evidence="7">
    <location>
        <begin position="25"/>
        <end position="449"/>
    </location>
</feature>
<dbReference type="STRING" id="489703.SAMN04488038_10532"/>
<evidence type="ECO:0000256" key="5">
    <source>
        <dbReference type="RuleBase" id="RU004404"/>
    </source>
</evidence>
<dbReference type="Pfam" id="PF13180">
    <property type="entry name" value="PDZ_2"/>
    <property type="match status" value="1"/>
</dbReference>
<keyword evidence="4 5" id="KW-0720">Serine protease</keyword>
<comment type="similarity">
    <text evidence="1 5">Belongs to the peptidase S41A family.</text>
</comment>
<reference evidence="9 10" key="1">
    <citation type="submission" date="2016-10" db="EMBL/GenBank/DDBJ databases">
        <authorList>
            <person name="de Groot N.N."/>
        </authorList>
    </citation>
    <scope>NUCLEOTIDE SEQUENCE [LARGE SCALE GENOMIC DNA]</scope>
    <source>
        <strain evidence="9 10">DSM 25927</strain>
    </source>
</reference>
<dbReference type="GO" id="GO:0030288">
    <property type="term" value="C:outer membrane-bounded periplasmic space"/>
    <property type="evidence" value="ECO:0007669"/>
    <property type="project" value="TreeGrafter"/>
</dbReference>
<dbReference type="GO" id="GO:0004175">
    <property type="term" value="F:endopeptidase activity"/>
    <property type="evidence" value="ECO:0007669"/>
    <property type="project" value="TreeGrafter"/>
</dbReference>
<dbReference type="PROSITE" id="PS50106">
    <property type="entry name" value="PDZ"/>
    <property type="match status" value="1"/>
</dbReference>
<dbReference type="Gene3D" id="3.30.750.44">
    <property type="match status" value="1"/>
</dbReference>
<protein>
    <submittedName>
        <fullName evidence="9">Carboxyl-terminal processing protease</fullName>
    </submittedName>
</protein>
<name>A0A1H9EGQ5_9GAMM</name>
<proteinExistence type="inferred from homology"/>
<gene>
    <name evidence="9" type="ORF">SAMN04488038_10532</name>
</gene>
<evidence type="ECO:0000259" key="8">
    <source>
        <dbReference type="PROSITE" id="PS50106"/>
    </source>
</evidence>
<dbReference type="Pfam" id="PF22694">
    <property type="entry name" value="CtpB_N-like"/>
    <property type="match status" value="1"/>
</dbReference>
<keyword evidence="2 5" id="KW-0645">Protease</keyword>
<dbReference type="Pfam" id="PF03572">
    <property type="entry name" value="Peptidase_S41"/>
    <property type="match status" value="1"/>
</dbReference>
<dbReference type="PANTHER" id="PTHR32060">
    <property type="entry name" value="TAIL-SPECIFIC PROTEASE"/>
    <property type="match status" value="1"/>
</dbReference>
<dbReference type="FunFam" id="2.30.42.10:FF:000063">
    <property type="entry name" value="Peptidase, S41 family"/>
    <property type="match status" value="1"/>
</dbReference>
<evidence type="ECO:0000313" key="10">
    <source>
        <dbReference type="Proteomes" id="UP000199233"/>
    </source>
</evidence>
<dbReference type="InterPro" id="IPR029045">
    <property type="entry name" value="ClpP/crotonase-like_dom_sf"/>
</dbReference>